<dbReference type="InterPro" id="IPR028082">
    <property type="entry name" value="Peripla_BP_I"/>
</dbReference>
<protein>
    <submittedName>
        <fullName evidence="5">Ribose transport system substrate-binding protein</fullName>
    </submittedName>
</protein>
<dbReference type="PROSITE" id="PS51077">
    <property type="entry name" value="HTH_ICLR"/>
    <property type="match status" value="1"/>
</dbReference>
<dbReference type="Pfam" id="PF09339">
    <property type="entry name" value="HTH_IclR"/>
    <property type="match status" value="1"/>
</dbReference>
<evidence type="ECO:0000256" key="1">
    <source>
        <dbReference type="ARBA" id="ARBA00004196"/>
    </source>
</evidence>
<dbReference type="Proteomes" id="UP000569092">
    <property type="component" value="Unassembled WGS sequence"/>
</dbReference>
<evidence type="ECO:0000256" key="3">
    <source>
        <dbReference type="ARBA" id="ARBA00022729"/>
    </source>
</evidence>
<comment type="caution">
    <text evidence="5">The sequence shown here is derived from an EMBL/GenBank/DDBJ whole genome shotgun (WGS) entry which is preliminary data.</text>
</comment>
<dbReference type="GO" id="GO:0030246">
    <property type="term" value="F:carbohydrate binding"/>
    <property type="evidence" value="ECO:0007669"/>
    <property type="project" value="UniProtKB-ARBA"/>
</dbReference>
<dbReference type="GO" id="GO:0003677">
    <property type="term" value="F:DNA binding"/>
    <property type="evidence" value="ECO:0007669"/>
    <property type="project" value="InterPro"/>
</dbReference>
<dbReference type="SUPFAM" id="SSF46785">
    <property type="entry name" value="Winged helix' DNA-binding domain"/>
    <property type="match status" value="1"/>
</dbReference>
<reference evidence="5 6" key="1">
    <citation type="submission" date="2020-08" db="EMBL/GenBank/DDBJ databases">
        <title>Genomic Encyclopedia of Type Strains, Phase IV (KMG-V): Genome sequencing to study the core and pangenomes of soil and plant-associated prokaryotes.</title>
        <authorList>
            <person name="Whitman W."/>
        </authorList>
    </citation>
    <scope>NUCLEOTIDE SEQUENCE [LARGE SCALE GENOMIC DNA]</scope>
    <source>
        <strain evidence="5 6">M8US30</strain>
    </source>
</reference>
<accession>A0A7W8N3E3</accession>
<dbReference type="AlphaFoldDB" id="A0A7W8N3E3"/>
<comment type="subcellular location">
    <subcellularLocation>
        <location evidence="1">Cell envelope</location>
    </subcellularLocation>
</comment>
<dbReference type="PANTHER" id="PTHR46847:SF1">
    <property type="entry name" value="D-ALLOSE-BINDING PERIPLASMIC PROTEIN-RELATED"/>
    <property type="match status" value="1"/>
</dbReference>
<dbReference type="Gene3D" id="1.10.10.10">
    <property type="entry name" value="Winged helix-like DNA-binding domain superfamily/Winged helix DNA-binding domain"/>
    <property type="match status" value="1"/>
</dbReference>
<dbReference type="GO" id="GO:0006355">
    <property type="term" value="P:regulation of DNA-templated transcription"/>
    <property type="evidence" value="ECO:0007669"/>
    <property type="project" value="InterPro"/>
</dbReference>
<dbReference type="InterPro" id="IPR036388">
    <property type="entry name" value="WH-like_DNA-bd_sf"/>
</dbReference>
<sequence length="384" mass="42194">MIEIMERPFMKRSQDNSYEIESVARACRLIRILQDEGSLPLYEVAARAALSRPTTFRLLATLHTHNILTKNAARRYSLVSNSRKRTRFRIGYAAQTSEFAFSRAVTRGLIESAAKLDVELIVMDNQYSPMVALTNADKLLADGIDLIMEFQTDALVAPLISARAIERKVPLIAIEIPHPNATFFGVNNCQAGLVAGRYLGKWAEKHWKGRVDEVLLIGLPQAGSLPEARLTGSLLGIREVLPNLMESKISVISGNGQLEASRMAVGRHLASSSAKRILVSAINDPSALGALAAFTDASRLQDCVIVGQNGSVEARLEMRKPGTRLIGSVGYFPEKYGDQLLALAMNILEHRDPVPQAIFIKHQLLTASNLKQYYGRETKASKAS</sequence>
<evidence type="ECO:0000259" key="4">
    <source>
        <dbReference type="PROSITE" id="PS51077"/>
    </source>
</evidence>
<dbReference type="Gene3D" id="3.40.50.2300">
    <property type="match status" value="2"/>
</dbReference>
<evidence type="ECO:0000313" key="5">
    <source>
        <dbReference type="EMBL" id="MBB5343368.1"/>
    </source>
</evidence>
<dbReference type="InterPro" id="IPR025997">
    <property type="entry name" value="SBP_2_dom"/>
</dbReference>
<comment type="similarity">
    <text evidence="2">Belongs to the bacterial solute-binding protein 2 family.</text>
</comment>
<dbReference type="PANTHER" id="PTHR46847">
    <property type="entry name" value="D-ALLOSE-BINDING PERIPLASMIC PROTEIN-RELATED"/>
    <property type="match status" value="1"/>
</dbReference>
<organism evidence="5 6">
    <name type="scientific">Tunturiibacter lichenicola</name>
    <dbReference type="NCBI Taxonomy" id="2051959"/>
    <lineage>
        <taxon>Bacteria</taxon>
        <taxon>Pseudomonadati</taxon>
        <taxon>Acidobacteriota</taxon>
        <taxon>Terriglobia</taxon>
        <taxon>Terriglobales</taxon>
        <taxon>Acidobacteriaceae</taxon>
        <taxon>Tunturiibacter</taxon>
    </lineage>
</organism>
<dbReference type="InterPro" id="IPR005471">
    <property type="entry name" value="Tscrpt_reg_IclR_N"/>
</dbReference>
<dbReference type="SUPFAM" id="SSF53822">
    <property type="entry name" value="Periplasmic binding protein-like I"/>
    <property type="match status" value="1"/>
</dbReference>
<dbReference type="EMBL" id="JACHDZ010000002">
    <property type="protein sequence ID" value="MBB5343368.1"/>
    <property type="molecule type" value="Genomic_DNA"/>
</dbReference>
<gene>
    <name evidence="5" type="ORF">HDF10_001343</name>
</gene>
<name>A0A7W8N3E3_9BACT</name>
<proteinExistence type="inferred from homology"/>
<evidence type="ECO:0000256" key="2">
    <source>
        <dbReference type="ARBA" id="ARBA00007639"/>
    </source>
</evidence>
<evidence type="ECO:0000313" key="6">
    <source>
        <dbReference type="Proteomes" id="UP000569092"/>
    </source>
</evidence>
<dbReference type="Pfam" id="PF13407">
    <property type="entry name" value="Peripla_BP_4"/>
    <property type="match status" value="1"/>
</dbReference>
<keyword evidence="3" id="KW-0732">Signal</keyword>
<dbReference type="InterPro" id="IPR036390">
    <property type="entry name" value="WH_DNA-bd_sf"/>
</dbReference>
<dbReference type="SMART" id="SM00346">
    <property type="entry name" value="HTH_ICLR"/>
    <property type="match status" value="1"/>
</dbReference>
<feature type="domain" description="HTH iclR-type" evidence="4">
    <location>
        <begin position="20"/>
        <end position="80"/>
    </location>
</feature>
<dbReference type="GO" id="GO:0030313">
    <property type="term" value="C:cell envelope"/>
    <property type="evidence" value="ECO:0007669"/>
    <property type="project" value="UniProtKB-SubCell"/>
</dbReference>